<evidence type="ECO:0000256" key="3">
    <source>
        <dbReference type="SAM" id="MobiDB-lite"/>
    </source>
</evidence>
<feature type="region of interest" description="Disordered" evidence="3">
    <location>
        <begin position="196"/>
        <end position="290"/>
    </location>
</feature>
<proteinExistence type="inferred from homology"/>
<dbReference type="AlphaFoldDB" id="A0A939HMA7"/>
<evidence type="ECO:0000313" key="7">
    <source>
        <dbReference type="Proteomes" id="UP000664073"/>
    </source>
</evidence>
<gene>
    <name evidence="6" type="ORF">J2D77_13405</name>
</gene>
<dbReference type="Pfam" id="PF01464">
    <property type="entry name" value="SLT"/>
    <property type="match status" value="1"/>
</dbReference>
<dbReference type="Gene3D" id="1.10.530.10">
    <property type="match status" value="1"/>
</dbReference>
<evidence type="ECO:0000256" key="2">
    <source>
        <dbReference type="ARBA" id="ARBA00009387"/>
    </source>
</evidence>
<comment type="similarity">
    <text evidence="1">Belongs to the transglycosylase Slt family.</text>
</comment>
<evidence type="ECO:0000313" key="6">
    <source>
        <dbReference type="EMBL" id="MBO1326147.1"/>
    </source>
</evidence>
<comment type="caution">
    <text evidence="6">The sequence shown here is derived from an EMBL/GenBank/DDBJ whole genome shotgun (WGS) entry which is preliminary data.</text>
</comment>
<dbReference type="InterPro" id="IPR008258">
    <property type="entry name" value="Transglycosylase_SLT_dom_1"/>
</dbReference>
<keyword evidence="4" id="KW-0732">Signal</keyword>
<dbReference type="SUPFAM" id="SSF53955">
    <property type="entry name" value="Lysozyme-like"/>
    <property type="match status" value="1"/>
</dbReference>
<evidence type="ECO:0000256" key="4">
    <source>
        <dbReference type="SAM" id="SignalP"/>
    </source>
</evidence>
<feature type="chain" id="PRO_5036814329" evidence="4">
    <location>
        <begin position="23"/>
        <end position="384"/>
    </location>
</feature>
<comment type="similarity">
    <text evidence="2">Belongs to the virb1 family.</text>
</comment>
<protein>
    <submittedName>
        <fullName evidence="6">Transglycosylase SLT domain-containing protein</fullName>
    </submittedName>
</protein>
<evidence type="ECO:0000256" key="1">
    <source>
        <dbReference type="ARBA" id="ARBA00007734"/>
    </source>
</evidence>
<organism evidence="6 7">
    <name type="scientific">Acetobacter garciniae</name>
    <dbReference type="NCBI Taxonomy" id="2817435"/>
    <lineage>
        <taxon>Bacteria</taxon>
        <taxon>Pseudomonadati</taxon>
        <taxon>Pseudomonadota</taxon>
        <taxon>Alphaproteobacteria</taxon>
        <taxon>Acetobacterales</taxon>
        <taxon>Acetobacteraceae</taxon>
        <taxon>Acetobacter</taxon>
    </lineage>
</organism>
<dbReference type="PANTHER" id="PTHR37423:SF2">
    <property type="entry name" value="MEMBRANE-BOUND LYTIC MUREIN TRANSGLYCOSYLASE C"/>
    <property type="match status" value="1"/>
</dbReference>
<evidence type="ECO:0000259" key="5">
    <source>
        <dbReference type="Pfam" id="PF01464"/>
    </source>
</evidence>
<sequence>MGWQRVRAGLALGALAVLAACAGPSRSYRPPGSALNPWGPYIREASQRFSIPQGWIRAVMWQESGGHQYIHGQLTRSVHGAVGLMQVKPDTYHELAQRYGLGSDPYDPHDNIMAGSGYIRELYDRFGSPDFLAAYSCGPQCMANYRAGSGSLPGYARSYLAAVAPHLNDPVPAVTEPGPEITPLSTPVRVVADSTPAPAENENAQADAQAAASDMQAPNAAPVAVASADMPAPESTPGGPADTTVLGPGEPDTTSQALRAPGMAGNGSTGATPAVASPPIMAGTTASSTLRGRGPALVWQQNAQTGNAVIQIGAFSTQSRARDALRLAHSTTQALNRATDRVEPVQHGAQPIWRTRIAGLPAGRTQAICASLRQQGLSCVTVSQ</sequence>
<feature type="domain" description="Transglycosylase SLT" evidence="5">
    <location>
        <begin position="41"/>
        <end position="151"/>
    </location>
</feature>
<reference evidence="6" key="1">
    <citation type="submission" date="2021-03" db="EMBL/GenBank/DDBJ databases">
        <title>The complete genome sequence of Acetobacter sp. TBRC 12339.</title>
        <authorList>
            <person name="Charoenyingcharoen P."/>
            <person name="Yukphan P."/>
        </authorList>
    </citation>
    <scope>NUCLEOTIDE SEQUENCE</scope>
    <source>
        <strain evidence="6">TBRC 12339</strain>
    </source>
</reference>
<keyword evidence="7" id="KW-1185">Reference proteome</keyword>
<feature type="compositionally biased region" description="Low complexity" evidence="3">
    <location>
        <begin position="196"/>
        <end position="233"/>
    </location>
</feature>
<dbReference type="InterPro" id="IPR023346">
    <property type="entry name" value="Lysozyme-like_dom_sf"/>
</dbReference>
<accession>A0A939HMA7</accession>
<dbReference type="CDD" id="cd00254">
    <property type="entry name" value="LT-like"/>
    <property type="match status" value="1"/>
</dbReference>
<feature type="signal peptide" evidence="4">
    <location>
        <begin position="1"/>
        <end position="22"/>
    </location>
</feature>
<dbReference type="PANTHER" id="PTHR37423">
    <property type="entry name" value="SOLUBLE LYTIC MUREIN TRANSGLYCOSYLASE-RELATED"/>
    <property type="match status" value="1"/>
</dbReference>
<dbReference type="PROSITE" id="PS51257">
    <property type="entry name" value="PROKAR_LIPOPROTEIN"/>
    <property type="match status" value="1"/>
</dbReference>
<name>A0A939HMA7_9PROT</name>
<dbReference type="Proteomes" id="UP000664073">
    <property type="component" value="Unassembled WGS sequence"/>
</dbReference>
<dbReference type="EMBL" id="JAFVMH010000007">
    <property type="protein sequence ID" value="MBO1326147.1"/>
    <property type="molecule type" value="Genomic_DNA"/>
</dbReference>